<dbReference type="SMART" id="SM00320">
    <property type="entry name" value="WD40"/>
    <property type="match status" value="7"/>
</dbReference>
<evidence type="ECO:0000256" key="1">
    <source>
        <dbReference type="ARBA" id="ARBA00022574"/>
    </source>
</evidence>
<dbReference type="InterPro" id="IPR015943">
    <property type="entry name" value="WD40/YVTN_repeat-like_dom_sf"/>
</dbReference>
<feature type="repeat" description="WD" evidence="3">
    <location>
        <begin position="408"/>
        <end position="445"/>
    </location>
</feature>
<dbReference type="SUPFAM" id="SSF50978">
    <property type="entry name" value="WD40 repeat-like"/>
    <property type="match status" value="1"/>
</dbReference>
<reference evidence="4 5" key="1">
    <citation type="submission" date="2020-10" db="EMBL/GenBank/DDBJ databases">
        <title>The Coptis chinensis genome and diversification of protoberbering-type alkaloids.</title>
        <authorList>
            <person name="Wang B."/>
            <person name="Shu S."/>
            <person name="Song C."/>
            <person name="Liu Y."/>
        </authorList>
    </citation>
    <scope>NUCLEOTIDE SEQUENCE [LARGE SCALE GENOMIC DNA]</scope>
    <source>
        <strain evidence="4">HL-2020</strain>
        <tissue evidence="4">Leaf</tissue>
    </source>
</reference>
<dbReference type="InterPro" id="IPR020472">
    <property type="entry name" value="WD40_PAC1"/>
</dbReference>
<dbReference type="PROSITE" id="PS50294">
    <property type="entry name" value="WD_REPEATS_REGION"/>
    <property type="match status" value="1"/>
</dbReference>
<dbReference type="PROSITE" id="PS50082">
    <property type="entry name" value="WD_REPEATS_2"/>
    <property type="match status" value="4"/>
</dbReference>
<keyword evidence="5" id="KW-1185">Reference proteome</keyword>
<dbReference type="InterPro" id="IPR001680">
    <property type="entry name" value="WD40_rpt"/>
</dbReference>
<dbReference type="PANTHER" id="PTHR22844">
    <property type="entry name" value="F-BOX AND WD40 DOMAIN PROTEIN"/>
    <property type="match status" value="1"/>
</dbReference>
<accession>A0A835HRJ4</accession>
<feature type="repeat" description="WD" evidence="3">
    <location>
        <begin position="248"/>
        <end position="278"/>
    </location>
</feature>
<protein>
    <submittedName>
        <fullName evidence="4">Uncharacterized protein</fullName>
    </submittedName>
</protein>
<sequence>MKVRPWFPICSSVSCTNSTCDATTDPAPPQKTTPYRSSKLLYSDSSFSSTITLESNLSLQTLPSVPSLQNTLLDHTSPNIFLSYHCLFSFKPQTWPVIVSCLAISGKLLYAASGNEINVFDLTNYTHLDSFSSSSGSVKSLAFSKDGKVFTAHQDCKIRVWFHTSPTKRHQQHQHQLIATLPTVQDRLHRFVLPTNYVSIRRHKKRLWIDHVDAVSGLEVSNGLIYSVSWDKYLKIWSSKDLVCLESVKAHEDAVNALVVSKEGTVYTGSADTRIRVWAKAAVSFGDNKKQKRQRHRLIATLEKHKSAVNALAISHDGSVLFSGACDRSILVWEREHSAHHMVVTGALRGHRGAILCLVNIVGPSSLSSSSDLLISGSADRTIRIWQRCIRDSSSSSSSSRYFCLNVMEGHEKPVKSLVAVSQEEGGFSVCSGSLDGEIKVWRVSFSNQKINSTVVCT</sequence>
<dbReference type="OrthoDB" id="674604at2759"/>
<evidence type="ECO:0000313" key="4">
    <source>
        <dbReference type="EMBL" id="KAF9602997.1"/>
    </source>
</evidence>
<feature type="repeat" description="WD" evidence="3">
    <location>
        <begin position="302"/>
        <end position="334"/>
    </location>
</feature>
<evidence type="ECO:0000313" key="5">
    <source>
        <dbReference type="Proteomes" id="UP000631114"/>
    </source>
</evidence>
<dbReference type="PRINTS" id="PR00320">
    <property type="entry name" value="GPROTEINBRPT"/>
</dbReference>
<dbReference type="PROSITE" id="PS51257">
    <property type="entry name" value="PROKAR_LIPOPROTEIN"/>
    <property type="match status" value="1"/>
</dbReference>
<dbReference type="AlphaFoldDB" id="A0A835HRJ4"/>
<keyword evidence="2" id="KW-0677">Repeat</keyword>
<dbReference type="Proteomes" id="UP000631114">
    <property type="component" value="Unassembled WGS sequence"/>
</dbReference>
<dbReference type="EMBL" id="JADFTS010000006">
    <property type="protein sequence ID" value="KAF9602997.1"/>
    <property type="molecule type" value="Genomic_DNA"/>
</dbReference>
<dbReference type="InterPro" id="IPR036322">
    <property type="entry name" value="WD40_repeat_dom_sf"/>
</dbReference>
<gene>
    <name evidence="4" type="ORF">IFM89_033295</name>
</gene>
<keyword evidence="1 3" id="KW-0853">WD repeat</keyword>
<feature type="repeat" description="WD" evidence="3">
    <location>
        <begin position="366"/>
        <end position="387"/>
    </location>
</feature>
<organism evidence="4 5">
    <name type="scientific">Coptis chinensis</name>
    <dbReference type="NCBI Taxonomy" id="261450"/>
    <lineage>
        <taxon>Eukaryota</taxon>
        <taxon>Viridiplantae</taxon>
        <taxon>Streptophyta</taxon>
        <taxon>Embryophyta</taxon>
        <taxon>Tracheophyta</taxon>
        <taxon>Spermatophyta</taxon>
        <taxon>Magnoliopsida</taxon>
        <taxon>Ranunculales</taxon>
        <taxon>Ranunculaceae</taxon>
        <taxon>Coptidoideae</taxon>
        <taxon>Coptis</taxon>
    </lineage>
</organism>
<evidence type="ECO:0000256" key="2">
    <source>
        <dbReference type="ARBA" id="ARBA00022737"/>
    </source>
</evidence>
<dbReference type="Pfam" id="PF00400">
    <property type="entry name" value="WD40"/>
    <property type="match status" value="5"/>
</dbReference>
<comment type="caution">
    <text evidence="4">The sequence shown here is derived from an EMBL/GenBank/DDBJ whole genome shotgun (WGS) entry which is preliminary data.</text>
</comment>
<dbReference type="FunFam" id="2.130.10.10:FF:000775">
    <property type="entry name" value="BnaA09g28200D protein"/>
    <property type="match status" value="1"/>
</dbReference>
<dbReference type="InterPro" id="IPR045182">
    <property type="entry name" value="JINGUBANG-like"/>
</dbReference>
<evidence type="ECO:0000256" key="3">
    <source>
        <dbReference type="PROSITE-ProRule" id="PRU00221"/>
    </source>
</evidence>
<name>A0A835HRJ4_9MAGN</name>
<dbReference type="PANTHER" id="PTHR22844:SF199">
    <property type="entry name" value="F21J9.19"/>
    <property type="match status" value="1"/>
</dbReference>
<dbReference type="Gene3D" id="2.130.10.10">
    <property type="entry name" value="YVTN repeat-like/Quinoprotein amine dehydrogenase"/>
    <property type="match status" value="3"/>
</dbReference>
<proteinExistence type="predicted"/>